<dbReference type="InterPro" id="IPR003016">
    <property type="entry name" value="2-oxoA_DH_lipoyl-BS"/>
</dbReference>
<name>A0AAE4B4C5_9RHOB</name>
<dbReference type="InterPro" id="IPR050743">
    <property type="entry name" value="2-oxoacid_DH_E2_comp"/>
</dbReference>
<accession>A0AAE4B4C5</accession>
<proteinExistence type="inferred from homology"/>
<dbReference type="Gene3D" id="2.40.50.100">
    <property type="match status" value="1"/>
</dbReference>
<dbReference type="GO" id="GO:0016407">
    <property type="term" value="F:acetyltransferase activity"/>
    <property type="evidence" value="ECO:0007669"/>
    <property type="project" value="TreeGrafter"/>
</dbReference>
<comment type="subunit">
    <text evidence="3">Forms a 24-polypeptide structural core with octahedral symmetry.</text>
</comment>
<organism evidence="11 12">
    <name type="scientific">Marimonas arenosa</name>
    <dbReference type="NCBI Taxonomy" id="1795305"/>
    <lineage>
        <taxon>Bacteria</taxon>
        <taxon>Pseudomonadati</taxon>
        <taxon>Pseudomonadota</taxon>
        <taxon>Alphaproteobacteria</taxon>
        <taxon>Rhodobacterales</taxon>
        <taxon>Paracoccaceae</taxon>
        <taxon>Marimonas</taxon>
    </lineage>
</organism>
<evidence type="ECO:0000256" key="3">
    <source>
        <dbReference type="ARBA" id="ARBA00011484"/>
    </source>
</evidence>
<feature type="domain" description="Lipoyl-binding" evidence="9">
    <location>
        <begin position="1"/>
        <end position="76"/>
    </location>
</feature>
<dbReference type="GO" id="GO:0031405">
    <property type="term" value="F:lipoic acid binding"/>
    <property type="evidence" value="ECO:0007669"/>
    <property type="project" value="TreeGrafter"/>
</dbReference>
<dbReference type="InterPro" id="IPR023213">
    <property type="entry name" value="CAT-like_dom_sf"/>
</dbReference>
<dbReference type="SUPFAM" id="SSF47005">
    <property type="entry name" value="Peripheral subunit-binding domain of 2-oxo acid dehydrogenase complex"/>
    <property type="match status" value="1"/>
</dbReference>
<dbReference type="RefSeq" id="WP_306735343.1">
    <property type="nucleotide sequence ID" value="NZ_JANHAX010000002.1"/>
</dbReference>
<evidence type="ECO:0000313" key="11">
    <source>
        <dbReference type="EMBL" id="MDQ2090082.1"/>
    </source>
</evidence>
<evidence type="ECO:0000256" key="6">
    <source>
        <dbReference type="ARBA" id="ARBA00023315"/>
    </source>
</evidence>
<keyword evidence="12" id="KW-1185">Reference proteome</keyword>
<dbReference type="GO" id="GO:0005737">
    <property type="term" value="C:cytoplasm"/>
    <property type="evidence" value="ECO:0007669"/>
    <property type="project" value="TreeGrafter"/>
</dbReference>
<dbReference type="PANTHER" id="PTHR43178:SF12">
    <property type="entry name" value="DIHYDROLIPOAMIDE ACETYLTRANSFERASE COMPONENT OF PYRUVATE DEHYDROGENASE COMPLEX"/>
    <property type="match status" value="1"/>
</dbReference>
<comment type="cofactor">
    <cofactor evidence="1 7">
        <name>(R)-lipoate</name>
        <dbReference type="ChEBI" id="CHEBI:83088"/>
    </cofactor>
</comment>
<dbReference type="InterPro" id="IPR000089">
    <property type="entry name" value="Biotin_lipoyl"/>
</dbReference>
<dbReference type="InterPro" id="IPR036625">
    <property type="entry name" value="E3-bd_dom_sf"/>
</dbReference>
<dbReference type="Gene3D" id="4.10.320.10">
    <property type="entry name" value="E3-binding domain"/>
    <property type="match status" value="1"/>
</dbReference>
<feature type="domain" description="Peripheral subunit-binding (PSBD)" evidence="10">
    <location>
        <begin position="114"/>
        <end position="151"/>
    </location>
</feature>
<gene>
    <name evidence="11" type="ORF">NO357_09250</name>
</gene>
<evidence type="ECO:0000313" key="12">
    <source>
        <dbReference type="Proteomes" id="UP001226762"/>
    </source>
</evidence>
<dbReference type="SUPFAM" id="SSF51230">
    <property type="entry name" value="Single hybrid motif"/>
    <property type="match status" value="1"/>
</dbReference>
<dbReference type="CDD" id="cd06849">
    <property type="entry name" value="lipoyl_domain"/>
    <property type="match status" value="1"/>
</dbReference>
<dbReference type="Pfam" id="PF00364">
    <property type="entry name" value="Biotin_lipoyl"/>
    <property type="match status" value="1"/>
</dbReference>
<evidence type="ECO:0000259" key="9">
    <source>
        <dbReference type="PROSITE" id="PS50968"/>
    </source>
</evidence>
<dbReference type="Gene3D" id="3.30.559.10">
    <property type="entry name" value="Chloramphenicol acetyltransferase-like domain"/>
    <property type="match status" value="1"/>
</dbReference>
<evidence type="ECO:0000259" key="10">
    <source>
        <dbReference type="PROSITE" id="PS51826"/>
    </source>
</evidence>
<evidence type="ECO:0000256" key="7">
    <source>
        <dbReference type="RuleBase" id="RU003423"/>
    </source>
</evidence>
<sequence length="368" mass="38432">MNIFNLPDLGEGLQDAEIVAWHVTEGDYVISDQPLVSVETDKAVVEIPAPYSGTIKRLIAETGDIVPVGGALAEISTERDKDTGAIVGDIGPKAEQAHPAGSRPPAPPGSPTVQAAPAVRRLAHERAVDLAGVAGSGPGGAILSSDVLAAASGTVPGEELRGARRAMARTMTMSHASVVAATVMDHALIDGWSVNEDPTLRLVHAVVAACKAEPALNAWFDGKRRQLHDHVDLALAMDTPDGLFTPVLRHVGTDDVAGQLSVLKAAVRDRSIQREAMKGATITLSNFGMIGGAYAALVVTPPQVAILGAGRISVQMTVVDDHPGPSRILPLSLSFDHRVVTGGEAARFLNAVKENLERENIDEEKGSS</sequence>
<reference evidence="11" key="1">
    <citation type="submission" date="2022-07" db="EMBL/GenBank/DDBJ databases">
        <authorList>
            <person name="Otstavnykh N."/>
            <person name="Isaeva M."/>
            <person name="Bystritskaya E."/>
        </authorList>
    </citation>
    <scope>NUCLEOTIDE SEQUENCE</scope>
    <source>
        <strain evidence="11">KCTC 52189</strain>
    </source>
</reference>
<dbReference type="AlphaFoldDB" id="A0AAE4B4C5"/>
<evidence type="ECO:0000256" key="2">
    <source>
        <dbReference type="ARBA" id="ARBA00007317"/>
    </source>
</evidence>
<dbReference type="PROSITE" id="PS50968">
    <property type="entry name" value="BIOTINYL_LIPOYL"/>
    <property type="match status" value="1"/>
</dbReference>
<dbReference type="Proteomes" id="UP001226762">
    <property type="component" value="Unassembled WGS sequence"/>
</dbReference>
<protein>
    <recommendedName>
        <fullName evidence="7">Dihydrolipoamide acetyltransferase component of pyruvate dehydrogenase complex</fullName>
        <ecNumber evidence="7">2.3.1.-</ecNumber>
    </recommendedName>
</protein>
<evidence type="ECO:0000256" key="1">
    <source>
        <dbReference type="ARBA" id="ARBA00001938"/>
    </source>
</evidence>
<evidence type="ECO:0000256" key="8">
    <source>
        <dbReference type="SAM" id="MobiDB-lite"/>
    </source>
</evidence>
<feature type="region of interest" description="Disordered" evidence="8">
    <location>
        <begin position="82"/>
        <end position="115"/>
    </location>
</feature>
<reference evidence="11" key="2">
    <citation type="submission" date="2023-02" db="EMBL/GenBank/DDBJ databases">
        <title>'Rhodoalgimonas zhirmunskyi' gen. nov., isolated from a red alga.</title>
        <authorList>
            <person name="Nedashkovskaya O.I."/>
            <person name="Otstavnykh N.Y."/>
            <person name="Bystritskaya E.P."/>
            <person name="Balabanova L.A."/>
            <person name="Isaeva M.P."/>
        </authorList>
    </citation>
    <scope>NUCLEOTIDE SEQUENCE</scope>
    <source>
        <strain evidence="11">KCTC 52189</strain>
    </source>
</reference>
<dbReference type="EC" id="2.3.1.-" evidence="7"/>
<dbReference type="PROSITE" id="PS51826">
    <property type="entry name" value="PSBD"/>
    <property type="match status" value="1"/>
</dbReference>
<keyword evidence="6 7" id="KW-0012">Acyltransferase</keyword>
<dbReference type="InterPro" id="IPR004167">
    <property type="entry name" value="PSBD"/>
</dbReference>
<evidence type="ECO:0000256" key="4">
    <source>
        <dbReference type="ARBA" id="ARBA00022679"/>
    </source>
</evidence>
<dbReference type="EMBL" id="JANHAX010000002">
    <property type="protein sequence ID" value="MDQ2090082.1"/>
    <property type="molecule type" value="Genomic_DNA"/>
</dbReference>
<dbReference type="PANTHER" id="PTHR43178">
    <property type="entry name" value="DIHYDROLIPOAMIDE ACETYLTRANSFERASE COMPONENT OF PYRUVATE DEHYDROGENASE COMPLEX"/>
    <property type="match status" value="1"/>
</dbReference>
<keyword evidence="5 7" id="KW-0450">Lipoyl</keyword>
<dbReference type="SUPFAM" id="SSF52777">
    <property type="entry name" value="CoA-dependent acyltransferases"/>
    <property type="match status" value="1"/>
</dbReference>
<evidence type="ECO:0000256" key="5">
    <source>
        <dbReference type="ARBA" id="ARBA00022823"/>
    </source>
</evidence>
<dbReference type="Pfam" id="PF02817">
    <property type="entry name" value="E3_binding"/>
    <property type="match status" value="1"/>
</dbReference>
<comment type="caution">
    <text evidence="11">The sequence shown here is derived from an EMBL/GenBank/DDBJ whole genome shotgun (WGS) entry which is preliminary data.</text>
</comment>
<keyword evidence="4 7" id="KW-0808">Transferase</keyword>
<dbReference type="PROSITE" id="PS00189">
    <property type="entry name" value="LIPOYL"/>
    <property type="match status" value="1"/>
</dbReference>
<comment type="similarity">
    <text evidence="2 7">Belongs to the 2-oxoacid dehydrogenase family.</text>
</comment>
<dbReference type="Pfam" id="PF00198">
    <property type="entry name" value="2-oxoacid_dh"/>
    <property type="match status" value="1"/>
</dbReference>
<dbReference type="InterPro" id="IPR001078">
    <property type="entry name" value="2-oxoacid_DH_actylTfrase"/>
</dbReference>
<dbReference type="InterPro" id="IPR011053">
    <property type="entry name" value="Single_hybrid_motif"/>
</dbReference>